<feature type="compositionally biased region" description="Polar residues" evidence="1">
    <location>
        <begin position="475"/>
        <end position="504"/>
    </location>
</feature>
<dbReference type="AlphaFoldDB" id="A0A8S2PTG5"/>
<feature type="compositionally biased region" description="Polar residues" evidence="1">
    <location>
        <begin position="295"/>
        <end position="305"/>
    </location>
</feature>
<feature type="region of interest" description="Disordered" evidence="1">
    <location>
        <begin position="384"/>
        <end position="406"/>
    </location>
</feature>
<feature type="region of interest" description="Disordered" evidence="1">
    <location>
        <begin position="1"/>
        <end position="86"/>
    </location>
</feature>
<proteinExistence type="predicted"/>
<gene>
    <name evidence="2" type="ORF">SMN809_LOCUS15690</name>
</gene>
<evidence type="ECO:0000313" key="2">
    <source>
        <dbReference type="EMBL" id="CAF4070055.1"/>
    </source>
</evidence>
<protein>
    <submittedName>
        <fullName evidence="2">Uncharacterized protein</fullName>
    </submittedName>
</protein>
<reference evidence="2" key="1">
    <citation type="submission" date="2021-02" db="EMBL/GenBank/DDBJ databases">
        <authorList>
            <person name="Nowell W R."/>
        </authorList>
    </citation>
    <scope>NUCLEOTIDE SEQUENCE</scope>
</reference>
<feature type="compositionally biased region" description="Polar residues" evidence="1">
    <location>
        <begin position="393"/>
        <end position="406"/>
    </location>
</feature>
<feature type="compositionally biased region" description="Low complexity" evidence="1">
    <location>
        <begin position="438"/>
        <end position="449"/>
    </location>
</feature>
<feature type="compositionally biased region" description="Low complexity" evidence="1">
    <location>
        <begin position="19"/>
        <end position="33"/>
    </location>
</feature>
<feature type="compositionally biased region" description="Polar residues" evidence="1">
    <location>
        <begin position="567"/>
        <end position="576"/>
    </location>
</feature>
<accession>A0A8S2PTG5</accession>
<feature type="region of interest" description="Disordered" evidence="1">
    <location>
        <begin position="151"/>
        <end position="202"/>
    </location>
</feature>
<feature type="compositionally biased region" description="Polar residues" evidence="1">
    <location>
        <begin position="513"/>
        <end position="528"/>
    </location>
</feature>
<feature type="region of interest" description="Disordered" evidence="1">
    <location>
        <begin position="236"/>
        <end position="305"/>
    </location>
</feature>
<dbReference type="Proteomes" id="UP000676336">
    <property type="component" value="Unassembled WGS sequence"/>
</dbReference>
<feature type="compositionally biased region" description="Polar residues" evidence="1">
    <location>
        <begin position="595"/>
        <end position="613"/>
    </location>
</feature>
<feature type="compositionally biased region" description="Basic and acidic residues" evidence="1">
    <location>
        <begin position="260"/>
        <end position="271"/>
    </location>
</feature>
<feature type="region of interest" description="Disordered" evidence="1">
    <location>
        <begin position="544"/>
        <end position="582"/>
    </location>
</feature>
<organism evidence="2 3">
    <name type="scientific">Rotaria magnacalcarata</name>
    <dbReference type="NCBI Taxonomy" id="392030"/>
    <lineage>
        <taxon>Eukaryota</taxon>
        <taxon>Metazoa</taxon>
        <taxon>Spiralia</taxon>
        <taxon>Gnathifera</taxon>
        <taxon>Rotifera</taxon>
        <taxon>Eurotatoria</taxon>
        <taxon>Bdelloidea</taxon>
        <taxon>Philodinida</taxon>
        <taxon>Philodinidae</taxon>
        <taxon>Rotaria</taxon>
    </lineage>
</organism>
<comment type="caution">
    <text evidence="2">The sequence shown here is derived from an EMBL/GenBank/DDBJ whole genome shotgun (WGS) entry which is preliminary data.</text>
</comment>
<feature type="region of interest" description="Disordered" evidence="1">
    <location>
        <begin position="438"/>
        <end position="463"/>
    </location>
</feature>
<evidence type="ECO:0000256" key="1">
    <source>
        <dbReference type="SAM" id="MobiDB-lite"/>
    </source>
</evidence>
<feature type="compositionally biased region" description="Basic residues" evidence="1">
    <location>
        <begin position="544"/>
        <end position="553"/>
    </location>
</feature>
<feature type="region of interest" description="Disordered" evidence="1">
    <location>
        <begin position="475"/>
        <end position="529"/>
    </location>
</feature>
<feature type="region of interest" description="Disordered" evidence="1">
    <location>
        <begin position="594"/>
        <end position="637"/>
    </location>
</feature>
<sequence>MEEPLEQEHSITNDDLKPSTSSSTTTNKSSRSTKQITTNGATRRHKRRRPTNSARSSSDHSTSSSRSSSTSSHTSQSSIKISNTNEQEIQKTRSCLAQEQLQTIIDKTKTGKYDILDSFAFLSFETDDDWRIAFEHFNQQQLQRTYTNKKAHSLSGKKNGHIIDHSDSYPMHRSTSVSCKIDDEHRTSTNSTSNPPDDVSIENHRSSMWQNISPNKNSNDRSLTTIKNEPIDQVNRSASEHGDNHFDNEQNQNSSTSSQKSKDDIKIESNEKKHHHHHHHKSHKRHKTKHDLSINGDSSNKHPTITSMSDLAKQHIKHEPMPLPPSLNFPPHFDPKLYPMPSFSPFSHHPHGPPPPQSFPGSYDQSMMLANRFYGGQYPRELLMPPPARPPSRSLQHPFSMKDNQQDTSMEKMFEKYYPGVLPSYLAAAASAAAAASSNSNSPVSSLNAKMHGNSPNGPDHSLWSQREALQRQYLSASNKQPSTKSPLFDSTTKLPSNHSSTSPIDHHRRHSSSASNPDIPNSTTPSTHPLYLAPVIVTEFHQHQHNHNHTHEHKLNITTKDERQSSPRSKTPLSNETKKMKTGFSVTDMFIDKTSPNIKHSPQQQGFLSVVNNKKDNNPSPIVQLKKPSNGKWSTA</sequence>
<evidence type="ECO:0000313" key="3">
    <source>
        <dbReference type="Proteomes" id="UP000676336"/>
    </source>
</evidence>
<feature type="compositionally biased region" description="Low complexity" evidence="1">
    <location>
        <begin position="53"/>
        <end position="78"/>
    </location>
</feature>
<dbReference type="EMBL" id="CAJOBI010006815">
    <property type="protein sequence ID" value="CAF4070055.1"/>
    <property type="molecule type" value="Genomic_DNA"/>
</dbReference>
<feature type="non-terminal residue" evidence="2">
    <location>
        <position position="1"/>
    </location>
</feature>
<feature type="compositionally biased region" description="Basic and acidic residues" evidence="1">
    <location>
        <begin position="554"/>
        <end position="566"/>
    </location>
</feature>
<feature type="compositionally biased region" description="Basic residues" evidence="1">
    <location>
        <begin position="272"/>
        <end position="289"/>
    </location>
</feature>
<name>A0A8S2PTG5_9BILA</name>
<feature type="compositionally biased region" description="Basic and acidic residues" evidence="1">
    <location>
        <begin position="238"/>
        <end position="248"/>
    </location>
</feature>
<feature type="compositionally biased region" description="Basic and acidic residues" evidence="1">
    <location>
        <begin position="1"/>
        <end position="17"/>
    </location>
</feature>
<feature type="compositionally biased region" description="Low complexity" evidence="1">
    <location>
        <begin position="249"/>
        <end position="259"/>
    </location>
</feature>